<evidence type="ECO:0000313" key="2">
    <source>
        <dbReference type="EMBL" id="GBO24495.1"/>
    </source>
</evidence>
<feature type="non-terminal residue" evidence="2">
    <location>
        <position position="46"/>
    </location>
</feature>
<evidence type="ECO:0000256" key="1">
    <source>
        <dbReference type="SAM" id="MobiDB-lite"/>
    </source>
</evidence>
<dbReference type="AlphaFoldDB" id="A0A4Y2VGT5"/>
<dbReference type="Proteomes" id="UP000499080">
    <property type="component" value="Unassembled WGS sequence"/>
</dbReference>
<reference evidence="2 3" key="1">
    <citation type="journal article" date="2019" name="Sci. Rep.">
        <title>Orb-weaving spider Araneus ventricosus genome elucidates the spidroin gene catalogue.</title>
        <authorList>
            <person name="Kono N."/>
            <person name="Nakamura H."/>
            <person name="Ohtoshi R."/>
            <person name="Moran D.A.P."/>
            <person name="Shinohara A."/>
            <person name="Yoshida Y."/>
            <person name="Fujiwara M."/>
            <person name="Mori M."/>
            <person name="Tomita M."/>
            <person name="Arakawa K."/>
        </authorList>
    </citation>
    <scope>NUCLEOTIDE SEQUENCE [LARGE SCALE GENOMIC DNA]</scope>
</reference>
<protein>
    <submittedName>
        <fullName evidence="2">Uncharacterized protein</fullName>
    </submittedName>
</protein>
<comment type="caution">
    <text evidence="2">The sequence shown here is derived from an EMBL/GenBank/DDBJ whole genome shotgun (WGS) entry which is preliminary data.</text>
</comment>
<sequence length="46" mass="4953">MVKKESSDRQRCCCPDCRGSPNGKKATSSDRQAVLLPLGDCRGSPN</sequence>
<dbReference type="EMBL" id="BGPR01047455">
    <property type="protein sequence ID" value="GBO24495.1"/>
    <property type="molecule type" value="Genomic_DNA"/>
</dbReference>
<organism evidence="2 3">
    <name type="scientific">Araneus ventricosus</name>
    <name type="common">Orbweaver spider</name>
    <name type="synonym">Epeira ventricosa</name>
    <dbReference type="NCBI Taxonomy" id="182803"/>
    <lineage>
        <taxon>Eukaryota</taxon>
        <taxon>Metazoa</taxon>
        <taxon>Ecdysozoa</taxon>
        <taxon>Arthropoda</taxon>
        <taxon>Chelicerata</taxon>
        <taxon>Arachnida</taxon>
        <taxon>Araneae</taxon>
        <taxon>Araneomorphae</taxon>
        <taxon>Entelegynae</taxon>
        <taxon>Araneoidea</taxon>
        <taxon>Araneidae</taxon>
        <taxon>Araneus</taxon>
    </lineage>
</organism>
<feature type="region of interest" description="Disordered" evidence="1">
    <location>
        <begin position="18"/>
        <end position="46"/>
    </location>
</feature>
<evidence type="ECO:0000313" key="3">
    <source>
        <dbReference type="Proteomes" id="UP000499080"/>
    </source>
</evidence>
<keyword evidence="3" id="KW-1185">Reference proteome</keyword>
<accession>A0A4Y2VGT5</accession>
<name>A0A4Y2VGT5_ARAVE</name>
<gene>
    <name evidence="2" type="ORF">AVEN_257890_1</name>
</gene>
<proteinExistence type="predicted"/>